<accession>A0A7C8VDI3</accession>
<gene>
    <name evidence="2" type="ORF">TWF970_005948</name>
</gene>
<feature type="transmembrane region" description="Helical" evidence="1">
    <location>
        <begin position="28"/>
        <end position="47"/>
    </location>
</feature>
<dbReference type="EMBL" id="JAABOJ010000030">
    <property type="protein sequence ID" value="KAF3277084.1"/>
    <property type="molecule type" value="Genomic_DNA"/>
</dbReference>
<name>A0A7C8VDI3_ORBOL</name>
<keyword evidence="1" id="KW-1133">Transmembrane helix</keyword>
<evidence type="ECO:0000313" key="2">
    <source>
        <dbReference type="EMBL" id="KAF3277084.1"/>
    </source>
</evidence>
<dbReference type="OrthoDB" id="4941332at2759"/>
<protein>
    <submittedName>
        <fullName evidence="2">Uncharacterized protein</fullName>
    </submittedName>
</protein>
<reference evidence="2 3" key="1">
    <citation type="submission" date="2020-01" db="EMBL/GenBank/DDBJ databases">
        <authorList>
            <person name="Palmer J.M."/>
        </authorList>
    </citation>
    <scope>NUCLEOTIDE SEQUENCE [LARGE SCALE GENOMIC DNA]</scope>
    <source>
        <strain evidence="2 3">TWF970</strain>
    </source>
</reference>
<proteinExistence type="predicted"/>
<feature type="transmembrane region" description="Helical" evidence="1">
    <location>
        <begin position="101"/>
        <end position="122"/>
    </location>
</feature>
<organism evidence="2 3">
    <name type="scientific">Orbilia oligospora</name>
    <name type="common">Nematode-trapping fungus</name>
    <name type="synonym">Arthrobotrys oligospora</name>
    <dbReference type="NCBI Taxonomy" id="2813651"/>
    <lineage>
        <taxon>Eukaryota</taxon>
        <taxon>Fungi</taxon>
        <taxon>Dikarya</taxon>
        <taxon>Ascomycota</taxon>
        <taxon>Pezizomycotina</taxon>
        <taxon>Orbiliomycetes</taxon>
        <taxon>Orbiliales</taxon>
        <taxon>Orbiliaceae</taxon>
        <taxon>Orbilia</taxon>
    </lineage>
</organism>
<dbReference type="AlphaFoldDB" id="A0A7C8VDI3"/>
<keyword evidence="1" id="KW-0472">Membrane</keyword>
<feature type="transmembrane region" description="Helical" evidence="1">
    <location>
        <begin position="257"/>
        <end position="275"/>
    </location>
</feature>
<evidence type="ECO:0000256" key="1">
    <source>
        <dbReference type="SAM" id="Phobius"/>
    </source>
</evidence>
<sequence length="322" mass="35986">MISLEVAGFIIALAPILTSPFSSFTLFVRLYGVAGIFVFFFGSITTWRTQLEVLSGMRDEDALAFKKWIIDECNMTAITGAIIAQLVISSLSLDLLNETHWSARACFMYSLVASLMAVYFAATQSRKVGILFKGKDIRSWMRKGRPDYTEELILAIRSAESLEDHENIRRGEYKRFKDRRAARKGLRAQKGFGWDEIDHLISVNITPALTSLLSLSAPSMLLSNSVFTFLTGIGIYLGFLYTRQLGLGSAFDDDRNVFIVYVVGLGVCGMVYYIASSVRADIRDLTSAWGLLAFDRELRKGVDTRREMLTAALDKLGVQETV</sequence>
<evidence type="ECO:0000313" key="3">
    <source>
        <dbReference type="Proteomes" id="UP000474640"/>
    </source>
</evidence>
<feature type="transmembrane region" description="Helical" evidence="1">
    <location>
        <begin position="221"/>
        <end position="242"/>
    </location>
</feature>
<dbReference type="Proteomes" id="UP000474640">
    <property type="component" value="Unassembled WGS sequence"/>
</dbReference>
<keyword evidence="1" id="KW-0812">Transmembrane</keyword>
<comment type="caution">
    <text evidence="2">The sequence shown here is derived from an EMBL/GenBank/DDBJ whole genome shotgun (WGS) entry which is preliminary data.</text>
</comment>